<reference evidence="3 4" key="2">
    <citation type="submission" date="2024-07" db="EMBL/GenBank/DDBJ databases">
        <authorList>
            <person name="Akdeniz Z."/>
        </authorList>
    </citation>
    <scope>NUCLEOTIDE SEQUENCE [LARGE SCALE GENOMIC DNA]</scope>
</reference>
<dbReference type="AlphaFoldDB" id="A0AA86Q0X6"/>
<evidence type="ECO:0000313" key="2">
    <source>
        <dbReference type="EMBL" id="CAI9949995.1"/>
    </source>
</evidence>
<name>A0AA86Q0X6_9EUKA</name>
<keyword evidence="4" id="KW-1185">Reference proteome</keyword>
<reference evidence="2" key="1">
    <citation type="submission" date="2023-06" db="EMBL/GenBank/DDBJ databases">
        <authorList>
            <person name="Kurt Z."/>
        </authorList>
    </citation>
    <scope>NUCLEOTIDE SEQUENCE</scope>
</reference>
<comment type="caution">
    <text evidence="2">The sequence shown here is derived from an EMBL/GenBank/DDBJ whole genome shotgun (WGS) entry which is preliminary data.</text>
</comment>
<dbReference type="Proteomes" id="UP001642409">
    <property type="component" value="Unassembled WGS sequence"/>
</dbReference>
<evidence type="ECO:0000256" key="1">
    <source>
        <dbReference type="SAM" id="MobiDB-lite"/>
    </source>
</evidence>
<dbReference type="EMBL" id="CATOUU010000806">
    <property type="protein sequence ID" value="CAI9949995.1"/>
    <property type="molecule type" value="Genomic_DNA"/>
</dbReference>
<evidence type="ECO:0000313" key="3">
    <source>
        <dbReference type="EMBL" id="CAL6031845.1"/>
    </source>
</evidence>
<proteinExistence type="predicted"/>
<feature type="region of interest" description="Disordered" evidence="1">
    <location>
        <begin position="164"/>
        <end position="184"/>
    </location>
</feature>
<organism evidence="2">
    <name type="scientific">Hexamita inflata</name>
    <dbReference type="NCBI Taxonomy" id="28002"/>
    <lineage>
        <taxon>Eukaryota</taxon>
        <taxon>Metamonada</taxon>
        <taxon>Diplomonadida</taxon>
        <taxon>Hexamitidae</taxon>
        <taxon>Hexamitinae</taxon>
        <taxon>Hexamita</taxon>
    </lineage>
</organism>
<gene>
    <name evidence="3" type="ORF">HINF_LOCUS34197</name>
    <name evidence="2" type="ORF">HINF_LOCUS37640</name>
</gene>
<evidence type="ECO:0000313" key="4">
    <source>
        <dbReference type="Proteomes" id="UP001642409"/>
    </source>
</evidence>
<protein>
    <submittedName>
        <fullName evidence="3">Hypothetical_protein</fullName>
    </submittedName>
</protein>
<accession>A0AA86Q0X6</accession>
<dbReference type="EMBL" id="CAXDID020000121">
    <property type="protein sequence ID" value="CAL6031845.1"/>
    <property type="molecule type" value="Genomic_DNA"/>
</dbReference>
<sequence length="184" mass="21312">MRLFQKVIFKKIGPCKCKKQVSKGKYTFVYEIQHVVCAQLILEQAQSAVKRFRVTGEDILFGSKIRSIYLLVVQLLSGQIRLNTQIINYLEQLSRNHEDQMQKEILFIQRQFCTEFNKTVDDRIDLCGFKNSCVREGEVEYTYVYESVYKEEEAYENEIIASTTSSNSASSDGLYSITSDYSSD</sequence>